<sequence length="151" mass="16261">MGIFDKQRRAKSQCSVTTLIAEGCTINGQFRVESNMQVDGKIEGQIQTDKTLIISESGSASGEIYAEHIIVNGCFNGTCYATRVEILSKGRVDGTLYTDDISIEQGGRFNGVTKPAPEQQVVDFQEAKTTESLTAPAKAPHNKKAQQGSSS</sequence>
<dbReference type="PANTHER" id="PTHR35024:SF4">
    <property type="entry name" value="POLYMER-FORMING CYTOSKELETAL PROTEIN"/>
    <property type="match status" value="1"/>
</dbReference>
<evidence type="ECO:0000256" key="2">
    <source>
        <dbReference type="SAM" id="MobiDB-lite"/>
    </source>
</evidence>
<accession>A0A1Z2SIG1</accession>
<comment type="similarity">
    <text evidence="1">Belongs to the bactofilin family.</text>
</comment>
<dbReference type="Pfam" id="PF04519">
    <property type="entry name" value="Bactofilin"/>
    <property type="match status" value="1"/>
</dbReference>
<dbReference type="AlphaFoldDB" id="A0A1Z2SIG1"/>
<evidence type="ECO:0000313" key="3">
    <source>
        <dbReference type="EMBL" id="ASA56974.1"/>
    </source>
</evidence>
<gene>
    <name evidence="3" type="ORF">BSQ33_15570</name>
</gene>
<proteinExistence type="inferred from homology"/>
<dbReference type="KEGG" id="vga:BSQ33_15570"/>
<organism evidence="3 4">
    <name type="scientific">Vibrio gazogenes</name>
    <dbReference type="NCBI Taxonomy" id="687"/>
    <lineage>
        <taxon>Bacteria</taxon>
        <taxon>Pseudomonadati</taxon>
        <taxon>Pseudomonadota</taxon>
        <taxon>Gammaproteobacteria</taxon>
        <taxon>Vibrionales</taxon>
        <taxon>Vibrionaceae</taxon>
        <taxon>Vibrio</taxon>
    </lineage>
</organism>
<dbReference type="PANTHER" id="PTHR35024">
    <property type="entry name" value="HYPOTHETICAL CYTOSOLIC PROTEIN"/>
    <property type="match status" value="1"/>
</dbReference>
<protein>
    <submittedName>
        <fullName evidence="3">Polymer-forming cytoskeletal family protein</fullName>
    </submittedName>
</protein>
<feature type="region of interest" description="Disordered" evidence="2">
    <location>
        <begin position="126"/>
        <end position="151"/>
    </location>
</feature>
<dbReference type="InterPro" id="IPR007607">
    <property type="entry name" value="BacA/B"/>
</dbReference>
<dbReference type="EMBL" id="CP018835">
    <property type="protein sequence ID" value="ASA56974.1"/>
    <property type="molecule type" value="Genomic_DNA"/>
</dbReference>
<dbReference type="Proteomes" id="UP000196708">
    <property type="component" value="Chromosome 1"/>
</dbReference>
<evidence type="ECO:0000313" key="4">
    <source>
        <dbReference type="Proteomes" id="UP000196708"/>
    </source>
</evidence>
<reference evidence="3 4" key="1">
    <citation type="submission" date="2016-12" db="EMBL/GenBank/DDBJ databases">
        <authorList>
            <person name="Song W.-J."/>
            <person name="Kurnit D.M."/>
        </authorList>
    </citation>
    <scope>NUCLEOTIDE SEQUENCE [LARGE SCALE GENOMIC DNA]</scope>
    <source>
        <strain evidence="3 4">ATCC 43942</strain>
    </source>
</reference>
<evidence type="ECO:0000256" key="1">
    <source>
        <dbReference type="ARBA" id="ARBA00044755"/>
    </source>
</evidence>
<dbReference type="OrthoDB" id="5612117at2"/>
<name>A0A1Z2SIG1_VIBGA</name>